<dbReference type="EMBL" id="CAJOBG010078490">
    <property type="protein sequence ID" value="CAF4622949.1"/>
    <property type="molecule type" value="Genomic_DNA"/>
</dbReference>
<evidence type="ECO:0000313" key="2">
    <source>
        <dbReference type="Proteomes" id="UP000663866"/>
    </source>
</evidence>
<proteinExistence type="predicted"/>
<comment type="caution">
    <text evidence="1">The sequence shown here is derived from an EMBL/GenBank/DDBJ whole genome shotgun (WGS) entry which is preliminary data.</text>
</comment>
<feature type="non-terminal residue" evidence="1">
    <location>
        <position position="1"/>
    </location>
</feature>
<gene>
    <name evidence="1" type="ORF">OVN521_LOCUS45963</name>
</gene>
<sequence length="69" mass="7993">MIQQNEVTIECAGKRVTKIIQNVQKNPNFESSPLETKNYRLCISLPDDETFWPYLSILCVENSLFGKKE</sequence>
<evidence type="ECO:0000313" key="1">
    <source>
        <dbReference type="EMBL" id="CAF4622949.1"/>
    </source>
</evidence>
<name>A0A821DN34_9BILA</name>
<keyword evidence="2" id="KW-1185">Reference proteome</keyword>
<protein>
    <submittedName>
        <fullName evidence="1">Uncharacterized protein</fullName>
    </submittedName>
</protein>
<reference evidence="1" key="1">
    <citation type="submission" date="2021-02" db="EMBL/GenBank/DDBJ databases">
        <authorList>
            <person name="Nowell W R."/>
        </authorList>
    </citation>
    <scope>NUCLEOTIDE SEQUENCE</scope>
</reference>
<organism evidence="1 2">
    <name type="scientific">Rotaria magnacalcarata</name>
    <dbReference type="NCBI Taxonomy" id="392030"/>
    <lineage>
        <taxon>Eukaryota</taxon>
        <taxon>Metazoa</taxon>
        <taxon>Spiralia</taxon>
        <taxon>Gnathifera</taxon>
        <taxon>Rotifera</taxon>
        <taxon>Eurotatoria</taxon>
        <taxon>Bdelloidea</taxon>
        <taxon>Philodinida</taxon>
        <taxon>Philodinidae</taxon>
        <taxon>Rotaria</taxon>
    </lineage>
</organism>
<dbReference type="Proteomes" id="UP000663866">
    <property type="component" value="Unassembled WGS sequence"/>
</dbReference>
<accession>A0A821DN34</accession>
<dbReference type="AlphaFoldDB" id="A0A821DN34"/>